<accession>A0ABD7X2F4</accession>
<dbReference type="RefSeq" id="WP_275037523.1">
    <property type="nucleotide sequence ID" value="NZ_CP118718.1"/>
</dbReference>
<gene>
    <name evidence="1" type="ORF">PWO00_12960</name>
</gene>
<dbReference type="AlphaFoldDB" id="A0ABD7X2F4"/>
<sequence>MAAIQTSLLRDVNGKETKVNVEKAFADYRMYMMTVPEDIMPKVTPSYSLVPPSNTNAFHSSTEDTVIKRVDYEIKRDNFMQRVQRAVNRLSKRERKLIIKTYMTYEDAYAFDVYNEMGISEATYYRIREQAFYKLAFALQLQVYKETETPA</sequence>
<evidence type="ECO:0000313" key="1">
    <source>
        <dbReference type="EMBL" id="WEA46830.1"/>
    </source>
</evidence>
<name>A0ABD7X2F4_PRIAR</name>
<protein>
    <submittedName>
        <fullName evidence="1">DUF1492 domain-containing protein</fullName>
    </submittedName>
</protein>
<proteinExistence type="predicted"/>
<dbReference type="Pfam" id="PF07374">
    <property type="entry name" value="DUF1492"/>
    <property type="match status" value="1"/>
</dbReference>
<dbReference type="EMBL" id="CP118718">
    <property type="protein sequence ID" value="WEA46830.1"/>
    <property type="molecule type" value="Genomic_DNA"/>
</dbReference>
<dbReference type="Proteomes" id="UP001220217">
    <property type="component" value="Chromosome"/>
</dbReference>
<organism evidence="1 2">
    <name type="scientific">Priestia aryabhattai</name>
    <name type="common">Bacillus aryabhattai</name>
    <dbReference type="NCBI Taxonomy" id="412384"/>
    <lineage>
        <taxon>Bacteria</taxon>
        <taxon>Bacillati</taxon>
        <taxon>Bacillota</taxon>
        <taxon>Bacilli</taxon>
        <taxon>Bacillales</taxon>
        <taxon>Bacillaceae</taxon>
        <taxon>Priestia</taxon>
    </lineage>
</organism>
<dbReference type="Gene3D" id="1.20.140.160">
    <property type="match status" value="1"/>
</dbReference>
<dbReference type="SUPFAM" id="SSF88659">
    <property type="entry name" value="Sigma3 and sigma4 domains of RNA polymerase sigma factors"/>
    <property type="match status" value="1"/>
</dbReference>
<dbReference type="InterPro" id="IPR010861">
    <property type="entry name" value="DUF1492"/>
</dbReference>
<dbReference type="InterPro" id="IPR006524">
    <property type="entry name" value="ArpU-like"/>
</dbReference>
<evidence type="ECO:0000313" key="2">
    <source>
        <dbReference type="Proteomes" id="UP001220217"/>
    </source>
</evidence>
<reference evidence="1 2" key="1">
    <citation type="submission" date="2023-02" db="EMBL/GenBank/DDBJ databases">
        <title>Complete genome sequence of Priestia aryabhattai G5MAi6, a methanol-tolerant strain isolated from tap water in Hong Kong.</title>
        <authorList>
            <person name="Leung K.M."/>
            <person name="Lai G.K.K."/>
            <person name="Griffin S.D.J."/>
        </authorList>
    </citation>
    <scope>NUCLEOTIDE SEQUENCE [LARGE SCALE GENOMIC DNA]</scope>
    <source>
        <strain evidence="1 2">G5MAi6</strain>
    </source>
</reference>
<dbReference type="InterPro" id="IPR013324">
    <property type="entry name" value="RNA_pol_sigma_r3/r4-like"/>
</dbReference>
<dbReference type="NCBIfam" id="TIGR01637">
    <property type="entry name" value="phage_arpU"/>
    <property type="match status" value="1"/>
</dbReference>